<protein>
    <submittedName>
        <fullName evidence="3">DUF4439 domain-containing protein</fullName>
    </submittedName>
</protein>
<dbReference type="RefSeq" id="WP_191828851.1">
    <property type="nucleotide sequence ID" value="NZ_JACYHB010000006.1"/>
</dbReference>
<feature type="region of interest" description="Disordered" evidence="1">
    <location>
        <begin position="1"/>
        <end position="26"/>
    </location>
</feature>
<dbReference type="InterPro" id="IPR029447">
    <property type="entry name" value="DUF4439"/>
</dbReference>
<comment type="caution">
    <text evidence="3">The sequence shown here is derived from an EMBL/GenBank/DDBJ whole genome shotgun (WGS) entry which is preliminary data.</text>
</comment>
<keyword evidence="4" id="KW-1185">Reference proteome</keyword>
<organism evidence="3 4">
    <name type="scientific">Cellulosimicrobium arenosum</name>
    <dbReference type="NCBI Taxonomy" id="2708133"/>
    <lineage>
        <taxon>Bacteria</taxon>
        <taxon>Bacillati</taxon>
        <taxon>Actinomycetota</taxon>
        <taxon>Actinomycetes</taxon>
        <taxon>Micrococcales</taxon>
        <taxon>Promicromonosporaceae</taxon>
        <taxon>Cellulosimicrobium</taxon>
    </lineage>
</organism>
<proteinExistence type="predicted"/>
<dbReference type="InterPro" id="IPR012347">
    <property type="entry name" value="Ferritin-like"/>
</dbReference>
<dbReference type="AlphaFoldDB" id="A0A927GAM4"/>
<dbReference type="InterPro" id="IPR009078">
    <property type="entry name" value="Ferritin-like_SF"/>
</dbReference>
<feature type="domain" description="DUF4439" evidence="2">
    <location>
        <begin position="237"/>
        <end position="360"/>
    </location>
</feature>
<feature type="compositionally biased region" description="Polar residues" evidence="1">
    <location>
        <begin position="147"/>
        <end position="159"/>
    </location>
</feature>
<accession>A0A927GAM4</accession>
<gene>
    <name evidence="3" type="ORF">IF651_09430</name>
</gene>
<reference evidence="3" key="2">
    <citation type="submission" date="2020-09" db="EMBL/GenBank/DDBJ databases">
        <authorList>
            <person name="Yu Y."/>
        </authorList>
    </citation>
    <scope>NUCLEOTIDE SEQUENCE</scope>
    <source>
        <strain evidence="3">KCTC 49039</strain>
    </source>
</reference>
<dbReference type="Proteomes" id="UP000610846">
    <property type="component" value="Unassembled WGS sequence"/>
</dbReference>
<evidence type="ECO:0000313" key="3">
    <source>
        <dbReference type="EMBL" id="MBD8079272.1"/>
    </source>
</evidence>
<dbReference type="SUPFAM" id="SSF47240">
    <property type="entry name" value="Ferritin-like"/>
    <property type="match status" value="1"/>
</dbReference>
<evidence type="ECO:0000259" key="2">
    <source>
        <dbReference type="Pfam" id="PF14530"/>
    </source>
</evidence>
<dbReference type="Pfam" id="PF14530">
    <property type="entry name" value="DUF4439"/>
    <property type="match status" value="1"/>
</dbReference>
<dbReference type="EMBL" id="JACYHB010000006">
    <property type="protein sequence ID" value="MBD8079272.1"/>
    <property type="molecule type" value="Genomic_DNA"/>
</dbReference>
<feature type="region of interest" description="Disordered" evidence="1">
    <location>
        <begin position="115"/>
        <end position="162"/>
    </location>
</feature>
<name>A0A927GAM4_9MICO</name>
<evidence type="ECO:0000313" key="4">
    <source>
        <dbReference type="Proteomes" id="UP000610846"/>
    </source>
</evidence>
<dbReference type="Gene3D" id="1.20.1260.10">
    <property type="match status" value="1"/>
</dbReference>
<evidence type="ECO:0000256" key="1">
    <source>
        <dbReference type="SAM" id="MobiDB-lite"/>
    </source>
</evidence>
<sequence>MSAHATAAPPAAPDDPPRGRRRPSAVPAAGAALALAVLLGGCGLRIETPTPTEPVPDARELVRETAVLDARTVSELVSEVTPTVKDADVLALLAEVDDFATEHVDALGGVYDSGLPSGLGSTDDQPRPAVTTTAPRTDDEAAESSSEDTGSASATTEPATTDDVVTALVEASQRTGASADATQDGELARLLASVATSEDLSARRLAAATGSEAADVLVTAVPVVDEAPSGVGAADLATLVASEDSAGYAYEVRAAQTDGKVRTRAVERAAQHRARAQAWALAAGTGGTDQDPRRVAYVLPDDDVRALAQLLETDLAVSYASLVATATPQSRATSVGLLEDAWSAAVSWGAAPSAFPGMPEQAEG</sequence>
<reference evidence="3" key="1">
    <citation type="journal article" date="2018" name="Curr. Microbiol.">
        <title>Cellulosimicrobium arenosum sp. nov., Isolated from Marine Sediment Sand.</title>
        <authorList>
            <person name="Oh M."/>
            <person name="Kim J.H."/>
            <person name="Yoon J.H."/>
            <person name="Schumann P."/>
            <person name="Kim W."/>
        </authorList>
    </citation>
    <scope>NUCLEOTIDE SEQUENCE</scope>
    <source>
        <strain evidence="3">KCTC 49039</strain>
    </source>
</reference>